<gene>
    <name evidence="1" type="ORF">V6N12_031460</name>
</gene>
<reference evidence="1 2" key="1">
    <citation type="journal article" date="2024" name="G3 (Bethesda)">
        <title>Genome assembly of Hibiscus sabdariffa L. provides insights into metabolisms of medicinal natural products.</title>
        <authorList>
            <person name="Kim T."/>
        </authorList>
    </citation>
    <scope>NUCLEOTIDE SEQUENCE [LARGE SCALE GENOMIC DNA]</scope>
    <source>
        <strain evidence="1">TK-2024</strain>
        <tissue evidence="1">Old leaves</tissue>
    </source>
</reference>
<accession>A0ABR2CPB8</accession>
<proteinExistence type="predicted"/>
<keyword evidence="2" id="KW-1185">Reference proteome</keyword>
<dbReference type="EMBL" id="JBBPBM010000047">
    <property type="protein sequence ID" value="KAK8521566.1"/>
    <property type="molecule type" value="Genomic_DNA"/>
</dbReference>
<comment type="caution">
    <text evidence="1">The sequence shown here is derived from an EMBL/GenBank/DDBJ whole genome shotgun (WGS) entry which is preliminary data.</text>
</comment>
<sequence length="292" mass="31325">MDGVDAAGDSHALRVLEPGLNQVPYATKPSSYAAVATKKPMSEGLGVMGGGLGLNMDEVEVLEEDCLIDNYGAFPTIRFSDHVHDQIDHSEGGKTGNGVQNPKIVDDPSAEEPYNPWMLVANRHRRFGEHAIRRPQAATGVSRGGSQFVALGTDVNEEEEYCEKCSSGRNIVKKSSGKVVTTSGVEVVSLMGTNEARVVEHVVGRGKGDHMAILIEEPSFEGRAKDLKKGTKPRGSHTKVGCEVSKRGVQIQRRHGMVGGPNAQMETLSNDGESGDVVVVDHMVDIVQETPE</sequence>
<organism evidence="1 2">
    <name type="scientific">Hibiscus sabdariffa</name>
    <name type="common">roselle</name>
    <dbReference type="NCBI Taxonomy" id="183260"/>
    <lineage>
        <taxon>Eukaryota</taxon>
        <taxon>Viridiplantae</taxon>
        <taxon>Streptophyta</taxon>
        <taxon>Embryophyta</taxon>
        <taxon>Tracheophyta</taxon>
        <taxon>Spermatophyta</taxon>
        <taxon>Magnoliopsida</taxon>
        <taxon>eudicotyledons</taxon>
        <taxon>Gunneridae</taxon>
        <taxon>Pentapetalae</taxon>
        <taxon>rosids</taxon>
        <taxon>malvids</taxon>
        <taxon>Malvales</taxon>
        <taxon>Malvaceae</taxon>
        <taxon>Malvoideae</taxon>
        <taxon>Hibiscus</taxon>
    </lineage>
</organism>
<evidence type="ECO:0000313" key="1">
    <source>
        <dbReference type="EMBL" id="KAK8521566.1"/>
    </source>
</evidence>
<name>A0ABR2CPB8_9ROSI</name>
<protein>
    <submittedName>
        <fullName evidence="1">Uncharacterized protein</fullName>
    </submittedName>
</protein>
<evidence type="ECO:0000313" key="2">
    <source>
        <dbReference type="Proteomes" id="UP001472677"/>
    </source>
</evidence>
<dbReference type="Proteomes" id="UP001472677">
    <property type="component" value="Unassembled WGS sequence"/>
</dbReference>